<evidence type="ECO:0000256" key="1">
    <source>
        <dbReference type="SAM" id="SignalP"/>
    </source>
</evidence>
<sequence>MRFIKIIAFILLCLSGCQLPVITGKNNFFDYRNERVAIIGFKAADSVSENVWDGMLNTVKQQIQYHPEVSQAFFADAAPAAQMPDSNLAVLLQRFTTTLALTGIADRDLALPLKKDLEANLLFLLQLEDYPCSKDCPGKRQFLMRMELLDFHSGETLYQARLNYQLSEDEEETQTLAELITNWNGRLLNRWAADFKTPWHRWRYENLKLLAANKSKSE</sequence>
<proteinExistence type="predicted"/>
<dbReference type="AlphaFoldDB" id="A0A2D6YHJ4"/>
<protein>
    <recommendedName>
        <fullName evidence="4">Lipoprotein</fullName>
    </recommendedName>
</protein>
<feature type="chain" id="PRO_5014621782" description="Lipoprotein" evidence="1">
    <location>
        <begin position="21"/>
        <end position="218"/>
    </location>
</feature>
<name>A0A2D6YHJ4_9DELT</name>
<dbReference type="EMBL" id="NZEX01000043">
    <property type="protein sequence ID" value="MAH62634.1"/>
    <property type="molecule type" value="Genomic_DNA"/>
</dbReference>
<accession>A0A2D6YHJ4</accession>
<gene>
    <name evidence="2" type="ORF">CMN54_04135</name>
</gene>
<dbReference type="Proteomes" id="UP000226525">
    <property type="component" value="Unassembled WGS sequence"/>
</dbReference>
<keyword evidence="1" id="KW-0732">Signal</keyword>
<evidence type="ECO:0000313" key="2">
    <source>
        <dbReference type="EMBL" id="MAH62634.1"/>
    </source>
</evidence>
<comment type="caution">
    <text evidence="2">The sequence shown here is derived from an EMBL/GenBank/DDBJ whole genome shotgun (WGS) entry which is preliminary data.</text>
</comment>
<organism evidence="2 3">
    <name type="scientific">SAR324 cluster bacterium</name>
    <dbReference type="NCBI Taxonomy" id="2024889"/>
    <lineage>
        <taxon>Bacteria</taxon>
        <taxon>Deltaproteobacteria</taxon>
        <taxon>SAR324 cluster</taxon>
    </lineage>
</organism>
<reference evidence="3" key="1">
    <citation type="submission" date="2017-09" db="EMBL/GenBank/DDBJ databases">
        <title>The Reconstruction of 2,631 Draft Metagenome-Assembled Genomes from the Global Oceans.</title>
        <authorList>
            <person name="Tully B.J."/>
            <person name="Graham E.D."/>
            <person name="Heidelberg J.F."/>
        </authorList>
    </citation>
    <scope>NUCLEOTIDE SEQUENCE [LARGE SCALE GENOMIC DNA]</scope>
</reference>
<feature type="signal peptide" evidence="1">
    <location>
        <begin position="1"/>
        <end position="20"/>
    </location>
</feature>
<evidence type="ECO:0008006" key="4">
    <source>
        <dbReference type="Google" id="ProtNLM"/>
    </source>
</evidence>
<evidence type="ECO:0000313" key="3">
    <source>
        <dbReference type="Proteomes" id="UP000226525"/>
    </source>
</evidence>